<feature type="region of interest" description="Disordered" evidence="1">
    <location>
        <begin position="61"/>
        <end position="112"/>
    </location>
</feature>
<evidence type="ECO:0000313" key="5">
    <source>
        <dbReference type="Proteomes" id="UP001597111"/>
    </source>
</evidence>
<evidence type="ECO:0000256" key="1">
    <source>
        <dbReference type="SAM" id="MobiDB-lite"/>
    </source>
</evidence>
<accession>A0ABD6B5P2</accession>
<feature type="domain" description="DUF7855" evidence="3">
    <location>
        <begin position="66"/>
        <end position="112"/>
    </location>
</feature>
<protein>
    <recommendedName>
        <fullName evidence="6">Transposase</fullName>
    </recommendedName>
</protein>
<organism evidence="4 5">
    <name type="scientific">Halolamina salina</name>
    <dbReference type="NCBI Taxonomy" id="1220023"/>
    <lineage>
        <taxon>Archaea</taxon>
        <taxon>Methanobacteriati</taxon>
        <taxon>Methanobacteriota</taxon>
        <taxon>Stenosarchaea group</taxon>
        <taxon>Halobacteria</taxon>
        <taxon>Halobacteriales</taxon>
        <taxon>Haloferacaceae</taxon>
    </lineage>
</organism>
<evidence type="ECO:0000313" key="4">
    <source>
        <dbReference type="EMBL" id="MFD1526144.1"/>
    </source>
</evidence>
<dbReference type="RefSeq" id="WP_379731410.1">
    <property type="nucleotide sequence ID" value="NZ_JBHSWZ010000088.1"/>
</dbReference>
<feature type="compositionally biased region" description="Basic and acidic residues" evidence="1">
    <location>
        <begin position="71"/>
        <end position="88"/>
    </location>
</feature>
<dbReference type="EMBL" id="JBHUDH010000069">
    <property type="protein sequence ID" value="MFD1526144.1"/>
    <property type="molecule type" value="Genomic_DNA"/>
</dbReference>
<feature type="domain" description="DUF7855" evidence="2">
    <location>
        <begin position="1"/>
        <end position="64"/>
    </location>
</feature>
<reference evidence="4 5" key="1">
    <citation type="journal article" date="2019" name="Int. J. Syst. Evol. Microbiol.">
        <title>The Global Catalogue of Microorganisms (GCM) 10K type strain sequencing project: providing services to taxonomists for standard genome sequencing and annotation.</title>
        <authorList>
            <consortium name="The Broad Institute Genomics Platform"/>
            <consortium name="The Broad Institute Genome Sequencing Center for Infectious Disease"/>
            <person name="Wu L."/>
            <person name="Ma J."/>
        </authorList>
    </citation>
    <scope>NUCLEOTIDE SEQUENCE [LARGE SCALE GENOMIC DNA]</scope>
    <source>
        <strain evidence="4 5">CGMCC 1.12285</strain>
    </source>
</reference>
<dbReference type="Pfam" id="PF25253">
    <property type="entry name" value="DUF7855"/>
    <property type="match status" value="1"/>
</dbReference>
<sequence>MLLVATYSREARTSLRNVCRRYEEATVRQFGRAALLAETEFGAFLALRLREKHGADVQIERTEPLNEYESVPERVREAAAAYERRDHPSTPYPKFAAGTDHPEPTAMQGREL</sequence>
<dbReference type="Proteomes" id="UP001597111">
    <property type="component" value="Unassembled WGS sequence"/>
</dbReference>
<dbReference type="AlphaFoldDB" id="A0ABD6B5P2"/>
<evidence type="ECO:0008006" key="6">
    <source>
        <dbReference type="Google" id="ProtNLM"/>
    </source>
</evidence>
<evidence type="ECO:0000259" key="3">
    <source>
        <dbReference type="Pfam" id="PF26293"/>
    </source>
</evidence>
<gene>
    <name evidence="4" type="ORF">ACFR9S_07480</name>
</gene>
<keyword evidence="5" id="KW-1185">Reference proteome</keyword>
<dbReference type="InterPro" id="IPR057177">
    <property type="entry name" value="DUF7855_N"/>
</dbReference>
<dbReference type="Pfam" id="PF26293">
    <property type="entry name" value="DUF7855_C"/>
    <property type="match status" value="1"/>
</dbReference>
<evidence type="ECO:0000259" key="2">
    <source>
        <dbReference type="Pfam" id="PF25253"/>
    </source>
</evidence>
<name>A0ABD6B5P2_9EURY</name>
<proteinExistence type="predicted"/>
<dbReference type="InterPro" id="IPR058577">
    <property type="entry name" value="DUF7855_C"/>
</dbReference>
<comment type="caution">
    <text evidence="4">The sequence shown here is derived from an EMBL/GenBank/DDBJ whole genome shotgun (WGS) entry which is preliminary data.</text>
</comment>